<sequence>MTVSLPYRSFSVLSGPIYQLLLLEPESLLVSGFMLRSLIHFDMSFVPGDKYGSFFYILTAS</sequence>
<reference evidence="1 2" key="1">
    <citation type="submission" date="2015-01" db="EMBL/GenBank/DDBJ databases">
        <title>Evolution of Trichinella species and genotypes.</title>
        <authorList>
            <person name="Korhonen P.K."/>
            <person name="Edoardo P."/>
            <person name="Giuseppe L.R."/>
            <person name="Gasser R.B."/>
        </authorList>
    </citation>
    <scope>NUCLEOTIDE SEQUENCE [LARGE SCALE GENOMIC DNA]</scope>
    <source>
        <strain evidence="1">ISS1980</strain>
    </source>
</reference>
<dbReference type="Proteomes" id="UP000054843">
    <property type="component" value="Unassembled WGS sequence"/>
</dbReference>
<dbReference type="EMBL" id="JYDO01001375">
    <property type="protein sequence ID" value="KRZ64199.1"/>
    <property type="molecule type" value="Genomic_DNA"/>
</dbReference>
<accession>A0A0V1LXR5</accession>
<organism evidence="1 2">
    <name type="scientific">Trichinella papuae</name>
    <dbReference type="NCBI Taxonomy" id="268474"/>
    <lineage>
        <taxon>Eukaryota</taxon>
        <taxon>Metazoa</taxon>
        <taxon>Ecdysozoa</taxon>
        <taxon>Nematoda</taxon>
        <taxon>Enoplea</taxon>
        <taxon>Dorylaimia</taxon>
        <taxon>Trichinellida</taxon>
        <taxon>Trichinellidae</taxon>
        <taxon>Trichinella</taxon>
    </lineage>
</organism>
<protein>
    <submittedName>
        <fullName evidence="1">Uncharacterized protein</fullName>
    </submittedName>
</protein>
<keyword evidence="2" id="KW-1185">Reference proteome</keyword>
<name>A0A0V1LXR5_9BILA</name>
<dbReference type="AlphaFoldDB" id="A0A0V1LXR5"/>
<gene>
    <name evidence="1" type="ORF">T10_12665</name>
</gene>
<evidence type="ECO:0000313" key="1">
    <source>
        <dbReference type="EMBL" id="KRZ64199.1"/>
    </source>
</evidence>
<comment type="caution">
    <text evidence="1">The sequence shown here is derived from an EMBL/GenBank/DDBJ whole genome shotgun (WGS) entry which is preliminary data.</text>
</comment>
<evidence type="ECO:0000313" key="2">
    <source>
        <dbReference type="Proteomes" id="UP000054843"/>
    </source>
</evidence>
<proteinExistence type="predicted"/>